<dbReference type="RefSeq" id="XP_027619041.1">
    <property type="nucleotide sequence ID" value="XM_027763240.1"/>
</dbReference>
<evidence type="ECO:0008006" key="3">
    <source>
        <dbReference type="Google" id="ProtNLM"/>
    </source>
</evidence>
<evidence type="ECO:0000313" key="2">
    <source>
        <dbReference type="Proteomes" id="UP000287166"/>
    </source>
</evidence>
<protein>
    <recommendedName>
        <fullName evidence="3">Hemerythrin-like domain-containing protein</fullName>
    </recommendedName>
</protein>
<dbReference type="Proteomes" id="UP000287166">
    <property type="component" value="Unassembled WGS sequence"/>
</dbReference>
<proteinExistence type="predicted"/>
<dbReference type="EMBL" id="BFAD01000012">
    <property type="protein sequence ID" value="GBE88128.1"/>
    <property type="molecule type" value="Genomic_DNA"/>
</dbReference>
<gene>
    <name evidence="1" type="ORF">SCP_1203580</name>
</gene>
<organism evidence="1 2">
    <name type="scientific">Sparassis crispa</name>
    <dbReference type="NCBI Taxonomy" id="139825"/>
    <lineage>
        <taxon>Eukaryota</taxon>
        <taxon>Fungi</taxon>
        <taxon>Dikarya</taxon>
        <taxon>Basidiomycota</taxon>
        <taxon>Agaricomycotina</taxon>
        <taxon>Agaricomycetes</taxon>
        <taxon>Polyporales</taxon>
        <taxon>Sparassidaceae</taxon>
        <taxon>Sparassis</taxon>
    </lineage>
</organism>
<keyword evidence="2" id="KW-1185">Reference proteome</keyword>
<sequence length="238" mass="27692">MTYTDQDLNRDMGIISEFAAIPKPDDVFVRVQWEMARTHKLIVRYWQQIYKQFSTSAPVDDAENYLGYADHWVKMVQIHHQLEEEIQFPMWGPYLDTSKDHTQHEDLLVPLKHFQEYLSAIATKTEPWSATKAEEHAQAVLPPLMLHLVHELHTLDPDALRRSGLTEDTLRAVDRAVGEKARTLFDMAKDVPAMLTHNDGATDWPPVPWPITPENRMPLELYKAHEGWWKYSTDPLKV</sequence>
<dbReference type="AlphaFoldDB" id="A0A401H136"/>
<dbReference type="InterPro" id="IPR053206">
    <property type="entry name" value="Dimeric_xanthone_biosynth"/>
</dbReference>
<dbReference type="GeneID" id="38785045"/>
<reference evidence="1 2" key="1">
    <citation type="journal article" date="2018" name="Sci. Rep.">
        <title>Genome sequence of the cauliflower mushroom Sparassis crispa (Hanabiratake) and its association with beneficial usage.</title>
        <authorList>
            <person name="Kiyama R."/>
            <person name="Furutani Y."/>
            <person name="Kawaguchi K."/>
            <person name="Nakanishi T."/>
        </authorList>
    </citation>
    <scope>NUCLEOTIDE SEQUENCE [LARGE SCALE GENOMIC DNA]</scope>
</reference>
<dbReference type="STRING" id="139825.A0A401H136"/>
<dbReference type="PANTHER" id="PTHR38048">
    <property type="entry name" value="EXPRESSED PROTEIN"/>
    <property type="match status" value="1"/>
</dbReference>
<comment type="caution">
    <text evidence="1">The sequence shown here is derived from an EMBL/GenBank/DDBJ whole genome shotgun (WGS) entry which is preliminary data.</text>
</comment>
<dbReference type="PANTHER" id="PTHR38048:SF2">
    <property type="entry name" value="HEMERYTHRIN-LIKE DOMAIN-CONTAINING PROTEIN"/>
    <property type="match status" value="1"/>
</dbReference>
<name>A0A401H136_9APHY</name>
<dbReference type="OrthoDB" id="58416at2759"/>
<dbReference type="InParanoid" id="A0A401H136"/>
<accession>A0A401H136</accession>
<evidence type="ECO:0000313" key="1">
    <source>
        <dbReference type="EMBL" id="GBE88128.1"/>
    </source>
</evidence>